<dbReference type="EMBL" id="JAPDOB010000001">
    <property type="protein sequence ID" value="MCW3797438.1"/>
    <property type="molecule type" value="Genomic_DNA"/>
</dbReference>
<gene>
    <name evidence="4" type="ORF">OMW55_06425</name>
</gene>
<dbReference type="PANTHER" id="PTHR45586:SF1">
    <property type="entry name" value="LIPOPOLYSACCHARIDE ASSEMBLY PROTEIN B"/>
    <property type="match status" value="1"/>
</dbReference>
<dbReference type="RefSeq" id="WP_264881689.1">
    <property type="nucleotide sequence ID" value="NZ_JAPDOB010000001.1"/>
</dbReference>
<dbReference type="SMART" id="SM00028">
    <property type="entry name" value="TPR"/>
    <property type="match status" value="5"/>
</dbReference>
<accession>A0ABT3JEE6</accession>
<reference evidence="4 5" key="1">
    <citation type="submission" date="2022-10" db="EMBL/GenBank/DDBJ databases">
        <title>Sphingomonas sp.</title>
        <authorList>
            <person name="Jin C."/>
        </authorList>
    </citation>
    <scope>NUCLEOTIDE SEQUENCE [LARGE SCALE GENOMIC DNA]</scope>
    <source>
        <strain evidence="4 5">BN140010</strain>
    </source>
</reference>
<keyword evidence="3" id="KW-0732">Signal</keyword>
<proteinExistence type="predicted"/>
<keyword evidence="5" id="KW-1185">Reference proteome</keyword>
<protein>
    <submittedName>
        <fullName evidence="4">Tetratricopeptide repeat protein</fullName>
    </submittedName>
</protein>
<organism evidence="4 5">
    <name type="scientific">Sphingomonas arvum</name>
    <dbReference type="NCBI Taxonomy" id="2992113"/>
    <lineage>
        <taxon>Bacteria</taxon>
        <taxon>Pseudomonadati</taxon>
        <taxon>Pseudomonadota</taxon>
        <taxon>Alphaproteobacteria</taxon>
        <taxon>Sphingomonadales</taxon>
        <taxon>Sphingomonadaceae</taxon>
        <taxon>Sphingomonas</taxon>
    </lineage>
</organism>
<comment type="caution">
    <text evidence="4">The sequence shown here is derived from an EMBL/GenBank/DDBJ whole genome shotgun (WGS) entry which is preliminary data.</text>
</comment>
<feature type="chain" id="PRO_5045681798" evidence="3">
    <location>
        <begin position="24"/>
        <end position="552"/>
    </location>
</feature>
<dbReference type="PANTHER" id="PTHR45586">
    <property type="entry name" value="TPR REPEAT-CONTAINING PROTEIN PA4667"/>
    <property type="match status" value="1"/>
</dbReference>
<name>A0ABT3JEE6_9SPHN</name>
<evidence type="ECO:0000256" key="2">
    <source>
        <dbReference type="ARBA" id="ARBA00022803"/>
    </source>
</evidence>
<keyword evidence="2" id="KW-0802">TPR repeat</keyword>
<evidence type="ECO:0000313" key="5">
    <source>
        <dbReference type="Proteomes" id="UP001526246"/>
    </source>
</evidence>
<dbReference type="Pfam" id="PF13432">
    <property type="entry name" value="TPR_16"/>
    <property type="match status" value="2"/>
</dbReference>
<feature type="signal peptide" evidence="3">
    <location>
        <begin position="1"/>
        <end position="23"/>
    </location>
</feature>
<dbReference type="Gene3D" id="1.25.40.10">
    <property type="entry name" value="Tetratricopeptide repeat domain"/>
    <property type="match status" value="3"/>
</dbReference>
<evidence type="ECO:0000256" key="1">
    <source>
        <dbReference type="ARBA" id="ARBA00022737"/>
    </source>
</evidence>
<dbReference type="InterPro" id="IPR019734">
    <property type="entry name" value="TPR_rpt"/>
</dbReference>
<keyword evidence="1" id="KW-0677">Repeat</keyword>
<sequence>MARTIRTCSLGLALALAAAPALASTSAYRPSGPSTFVGARAAELQGDPRRAAVLYAALSAADPTNSIVANRAISQAISAGDMPLALRLASARQPASLALDARLLLTAERLRTRKPDQAIALLNLPSDSGSLNFLVQPVQAWALAERRNPAALSVLSAIPAGSVSSPIVPELRALMLLRLKRGAEAEPFARQAVAQAGGRAVPLRIAIADGYMQLRDPQRALAFLDGSDPTTHKARALVQAGRRPGGAIETAAQGFATLLTALALDLNRENGQALPIAMVQVARYADPANEPARVLLGLLLGQADRTDDALVALRGIDERSLFAPQVRDAEIRALVKAGREQEALARAQAFAQGPDASATDWGRLGDMFDELDRNPEGAAAYARAIALLPPESTERWQLYLLYGAMLDRSKQWDQARAALETARKLAPQNPTVLNYLGYAQLERGENLDAAEALITEAHRLKPDDGSITDSLGWAQFKRGRVDQAIATLTQAAAGQPAEAEIHEHLGDALFTAGRKFEARHAWNAALITAEDEARARIQSKLGAGLNPGNAAP</sequence>
<dbReference type="SUPFAM" id="SSF48452">
    <property type="entry name" value="TPR-like"/>
    <property type="match status" value="2"/>
</dbReference>
<dbReference type="Proteomes" id="UP001526246">
    <property type="component" value="Unassembled WGS sequence"/>
</dbReference>
<dbReference type="InterPro" id="IPR051012">
    <property type="entry name" value="CellSynth/LPSAsmb/PSIAsmb"/>
</dbReference>
<dbReference type="InterPro" id="IPR011990">
    <property type="entry name" value="TPR-like_helical_dom_sf"/>
</dbReference>
<evidence type="ECO:0000256" key="3">
    <source>
        <dbReference type="SAM" id="SignalP"/>
    </source>
</evidence>
<evidence type="ECO:0000313" key="4">
    <source>
        <dbReference type="EMBL" id="MCW3797438.1"/>
    </source>
</evidence>